<dbReference type="SUPFAM" id="SSF82185">
    <property type="entry name" value="Histone H3 K4-specific methyltransferase SET7/9 N-terminal domain"/>
    <property type="match status" value="1"/>
</dbReference>
<dbReference type="EMBL" id="QKSB01000005">
    <property type="protein sequence ID" value="PZE17059.1"/>
    <property type="molecule type" value="Genomic_DNA"/>
</dbReference>
<name>A0A2W1MY14_9FLAO</name>
<reference evidence="1 2" key="1">
    <citation type="submission" date="2018-06" db="EMBL/GenBank/DDBJ databases">
        <title>The draft genome sequence of Crocinitomix sp. SM1701.</title>
        <authorList>
            <person name="Zhang X."/>
        </authorList>
    </citation>
    <scope>NUCLEOTIDE SEQUENCE [LARGE SCALE GENOMIC DNA]</scope>
    <source>
        <strain evidence="1 2">SM1701</strain>
    </source>
</reference>
<dbReference type="PROSITE" id="PS51257">
    <property type="entry name" value="PROKAR_LIPOPROTEIN"/>
    <property type="match status" value="1"/>
</dbReference>
<dbReference type="Gene3D" id="2.20.110.10">
    <property type="entry name" value="Histone H3 K4-specific methyltransferase SET7/9 N-terminal domain"/>
    <property type="match status" value="1"/>
</dbReference>
<keyword evidence="2" id="KW-1185">Reference proteome</keyword>
<evidence type="ECO:0000313" key="1">
    <source>
        <dbReference type="EMBL" id="PZE17059.1"/>
    </source>
</evidence>
<organism evidence="1 2">
    <name type="scientific">Putridiphycobacter roseus</name>
    <dbReference type="NCBI Taxonomy" id="2219161"/>
    <lineage>
        <taxon>Bacteria</taxon>
        <taxon>Pseudomonadati</taxon>
        <taxon>Bacteroidota</taxon>
        <taxon>Flavobacteriia</taxon>
        <taxon>Flavobacteriales</taxon>
        <taxon>Crocinitomicaceae</taxon>
        <taxon>Putridiphycobacter</taxon>
    </lineage>
</organism>
<dbReference type="Proteomes" id="UP000249248">
    <property type="component" value="Unassembled WGS sequence"/>
</dbReference>
<comment type="caution">
    <text evidence="1">The sequence shown here is derived from an EMBL/GenBank/DDBJ whole genome shotgun (WGS) entry which is preliminary data.</text>
</comment>
<protein>
    <submittedName>
        <fullName evidence="1">Uncharacterized protein</fullName>
    </submittedName>
</protein>
<evidence type="ECO:0000313" key="2">
    <source>
        <dbReference type="Proteomes" id="UP000249248"/>
    </source>
</evidence>
<accession>A0A2W1MY14</accession>
<proteinExistence type="predicted"/>
<dbReference type="OrthoDB" id="9785122at2"/>
<gene>
    <name evidence="1" type="ORF">DNU06_09955</name>
</gene>
<sequence>MLKNSLTRNIIIISQILLLVSCDNQKIKDKVSLDCSINEKFIRTCIENGEVIDSVKLIENKMEGLRKSINKEDSTVVYSNYSAGILNGPMKSFYFNGTRCETGTYKNNEKSKDWYQWTPSGNINRYDYFVQGKRAFLITYFDSIKVSGNPILEVQFKLYEDSLETYVFIANPNHTNQRIMVGEITEKETAINVKVSKILQGNSIFRDKRKLNKNNKLKLYYELKDERFDRVFEFKEEYDYEKIKSFIERERCSSSQPIK</sequence>
<dbReference type="AlphaFoldDB" id="A0A2W1MY14"/>
<dbReference type="RefSeq" id="WP_111063183.1">
    <property type="nucleotide sequence ID" value="NZ_JBHUCU010000032.1"/>
</dbReference>